<name>A0A1S7LEZ7_MAGMO</name>
<proteinExistence type="predicted"/>
<dbReference type="AlphaFoldDB" id="A0A1S7LEZ7"/>
<reference evidence="2" key="1">
    <citation type="submission" date="2015-04" db="EMBL/GenBank/DDBJ databases">
        <authorList>
            <person name="Syromyatnikov M.Y."/>
            <person name="Popov V.N."/>
        </authorList>
    </citation>
    <scope>NUCLEOTIDE SEQUENCE</scope>
    <source>
        <strain evidence="2">MO-1</strain>
    </source>
</reference>
<sequence>MAHEFNSKKQMIDRGSQMGHRVPIEGGKS</sequence>
<organism evidence="2">
    <name type="scientific">Magnetococcus massalia (strain MO-1)</name>
    <dbReference type="NCBI Taxonomy" id="451514"/>
    <lineage>
        <taxon>Bacteria</taxon>
        <taxon>Pseudomonadati</taxon>
        <taxon>Pseudomonadota</taxon>
        <taxon>Magnetococcia</taxon>
        <taxon>Magnetococcales</taxon>
        <taxon>Magnetococcaceae</taxon>
        <taxon>Magnetococcus</taxon>
    </lineage>
</organism>
<accession>A0A1S7LEZ7</accession>
<feature type="compositionally biased region" description="Basic and acidic residues" evidence="1">
    <location>
        <begin position="1"/>
        <end position="12"/>
    </location>
</feature>
<evidence type="ECO:0000313" key="2">
    <source>
        <dbReference type="EMBL" id="CRH04619.1"/>
    </source>
</evidence>
<dbReference type="EMBL" id="LO017727">
    <property type="protein sequence ID" value="CRH04619.1"/>
    <property type="molecule type" value="Genomic_DNA"/>
</dbReference>
<feature type="region of interest" description="Disordered" evidence="1">
    <location>
        <begin position="1"/>
        <end position="29"/>
    </location>
</feature>
<gene>
    <name evidence="2" type="ORF">MAGMO_0407</name>
</gene>
<evidence type="ECO:0000256" key="1">
    <source>
        <dbReference type="SAM" id="MobiDB-lite"/>
    </source>
</evidence>
<protein>
    <submittedName>
        <fullName evidence="2">Uncharacterized protein</fullName>
    </submittedName>
</protein>